<name>A0A6I5KR39_9FLAO</name>
<sequence>MKIKHHIILSIILIVVIITFGFTYKSGSGNKAIVAWSERPLVWDDFELVRFMEEDYVATIYSYIACPKLITDKNSKVYAYMNPNLSERLRNEYDGYNVLIHEQYHFNITEYCARLLRKEIVAKGLGGLSYKTMESLRKKYAKKLDSLQDVYDSITDHNANTDLQRYWELQIDDWLRETAYYENEDILSYYDFTKNRTQFYRHIYFTHTNKVLTSYPVGEKDIKFGETYEVAYRNLDEKVIKFYKNGKLVNGGYFKTAITRILKNKDDVFEVHYLNPDESYNQDLMTSLNRTYLNEAEDRTVHYFNHNGERISRNLVYETKWKYNRDEQSYTATYFDKQGKITLNNEGVYHEKRILDEDERTVVFINFDGKKKLKNDKDFIAKRELEFDENHKKTKYRLYDENGDFAYHLNDYYLAYDYDERGNIVRVTSLDEDGNKTYDKNGASIYEYTYDLYDRETQIKRFNKESRPIIANDDYFEKVYEYDSFGKITFEASYYPDKVLKYSDTQWGATKFIHEGDSIVREYNINAYGDTIQNKNNIAIVKKKLDKKGLVVSESYLDSEGNFAKADDGVVEYRYRYDDQGKQTETACYDSIGKLKAFETDVAIIRWEYDQNGNKAKTTYFNPQDQLAYAVDSITYNIYKYNSKGGLLERSNYDINMKPGLIDGVFKTRFLLNRAGLDSVKYEYNANGKLKSGVAITRFYYNKYNNLTRTEYFNSLNQRTKDPEGISTINTLSNKRQHITGYEYLDEQDRYTNNSSGISIQTWILDELGHTLSHSYLDKNREPAIGPSGYHKIEYEWADMGESSKVKQFDKDLSLIEDEYGTAIYEYTMRPSGLYAEVRRFDKQGKLAENSLGVAITQYTPYLDGLYYLDRELDANREIVNDSINETVEEIQ</sequence>
<dbReference type="AlphaFoldDB" id="A0A6I5KR39"/>
<feature type="transmembrane region" description="Helical" evidence="1">
    <location>
        <begin position="7"/>
        <end position="24"/>
    </location>
</feature>
<reference evidence="2 3" key="1">
    <citation type="submission" date="2020-01" db="EMBL/GenBank/DDBJ databases">
        <title>Muricauda sediminis sp.nov. 40Bstr401.</title>
        <authorList>
            <person name="Xue Z."/>
            <person name="Zhu S."/>
            <person name="Ren N."/>
            <person name="Chen T."/>
            <person name="Chen X."/>
            <person name="Chen J."/>
            <person name="Yang J."/>
        </authorList>
    </citation>
    <scope>NUCLEOTIDE SEQUENCE [LARGE SCALE GENOMIC DNA]</scope>
    <source>
        <strain evidence="2 3">40Bstr401</strain>
    </source>
</reference>
<keyword evidence="1" id="KW-0472">Membrane</keyword>
<gene>
    <name evidence="2" type="ORF">GTK07_03570</name>
</gene>
<dbReference type="EMBL" id="JAAAMI010000001">
    <property type="protein sequence ID" value="NDV42395.1"/>
    <property type="molecule type" value="Genomic_DNA"/>
</dbReference>
<evidence type="ECO:0000256" key="1">
    <source>
        <dbReference type="SAM" id="Phobius"/>
    </source>
</evidence>
<keyword evidence="1" id="KW-1133">Transmembrane helix</keyword>
<comment type="caution">
    <text evidence="2">The sequence shown here is derived from an EMBL/GenBank/DDBJ whole genome shotgun (WGS) entry which is preliminary data.</text>
</comment>
<dbReference type="Gene3D" id="2.180.10.10">
    <property type="entry name" value="RHS repeat-associated core"/>
    <property type="match status" value="1"/>
</dbReference>
<keyword evidence="1" id="KW-0812">Transmembrane</keyword>
<evidence type="ECO:0000313" key="2">
    <source>
        <dbReference type="EMBL" id="NDV42395.1"/>
    </source>
</evidence>
<evidence type="ECO:0008006" key="4">
    <source>
        <dbReference type="Google" id="ProtNLM"/>
    </source>
</evidence>
<evidence type="ECO:0000313" key="3">
    <source>
        <dbReference type="Proteomes" id="UP000468707"/>
    </source>
</evidence>
<accession>A0A6I5KR39</accession>
<proteinExistence type="predicted"/>
<protein>
    <recommendedName>
        <fullName evidence="4">RHS repeat protein</fullName>
    </recommendedName>
</protein>
<dbReference type="Proteomes" id="UP000468707">
    <property type="component" value="Unassembled WGS sequence"/>
</dbReference>
<organism evidence="2 3">
    <name type="scientific">Flagellimonas sediminis</name>
    <dbReference type="NCBI Taxonomy" id="2696468"/>
    <lineage>
        <taxon>Bacteria</taxon>
        <taxon>Pseudomonadati</taxon>
        <taxon>Bacteroidota</taxon>
        <taxon>Flavobacteriia</taxon>
        <taxon>Flavobacteriales</taxon>
        <taxon>Flavobacteriaceae</taxon>
        <taxon>Flagellimonas</taxon>
    </lineage>
</organism>
<keyword evidence="3" id="KW-1185">Reference proteome</keyword>
<dbReference type="RefSeq" id="WP_163633056.1">
    <property type="nucleotide sequence ID" value="NZ_JAAAMI010000001.1"/>
</dbReference>